<evidence type="ECO:0000313" key="3">
    <source>
        <dbReference type="EMBL" id="KAF2720802.1"/>
    </source>
</evidence>
<protein>
    <recommendedName>
        <fullName evidence="5">PLC-like phosphodiesterase</fullName>
    </recommendedName>
</protein>
<evidence type="ECO:0000256" key="1">
    <source>
        <dbReference type="SAM" id="MobiDB-lite"/>
    </source>
</evidence>
<comment type="caution">
    <text evidence="3">The sequence shown here is derived from an EMBL/GenBank/DDBJ whole genome shotgun (WGS) entry which is preliminary data.</text>
</comment>
<sequence>MLPRSIWLLCLAAVGTTAQSDSSGNDVVEVIGTDSRSFSTVTTNIPTSDFAGSQYTYLTVSGQSTVTSIHSAGNASATGSSTDSQSRVSSTSVTLTQIAGSTPSSNGTATTSSSISTAAAPTNTIPCNNYPELCNRQYSNITEVCSHNSAFALKNNAGSNQMYPIVDQLNDGIRMLQGETHYVNGTIYNCHTTCELLNAGTLQAELDIAAQWLSENPYEVLTFLVVNSDFRAVEDYISAVQGSSITQYLYTPEYVPQHRDQWPTLAEMILRNQRFVLFMDYNANQTSVPYILDEFTHMWETPFSPTNQSFPCTQERPPNLPVDEANNTYMYLANHNLNTAISLGALGLGTDETILIPNTAEIYETNSASEDFGALGAMAMNCSQMWAHPPNFLLVDYYNLGSPNNGSVFEVAARWNNVTYNRPCCGAEVSAAPVIASQRASLGALAAAVLVAVTLSW</sequence>
<dbReference type="OrthoDB" id="7984201at2759"/>
<evidence type="ECO:0008006" key="5">
    <source>
        <dbReference type="Google" id="ProtNLM"/>
    </source>
</evidence>
<gene>
    <name evidence="3" type="ORF">K431DRAFT_225726</name>
</gene>
<feature type="region of interest" description="Disordered" evidence="1">
    <location>
        <begin position="71"/>
        <end position="115"/>
    </location>
</feature>
<dbReference type="PANTHER" id="PTHR13593">
    <property type="match status" value="1"/>
</dbReference>
<evidence type="ECO:0000313" key="4">
    <source>
        <dbReference type="Proteomes" id="UP000799441"/>
    </source>
</evidence>
<dbReference type="EMBL" id="MU003796">
    <property type="protein sequence ID" value="KAF2720802.1"/>
    <property type="molecule type" value="Genomic_DNA"/>
</dbReference>
<evidence type="ECO:0000256" key="2">
    <source>
        <dbReference type="SAM" id="SignalP"/>
    </source>
</evidence>
<dbReference type="PANTHER" id="PTHR13593:SF140">
    <property type="entry name" value="PLC-LIKE PHOSPHODIESTERASE"/>
    <property type="match status" value="1"/>
</dbReference>
<organism evidence="3 4">
    <name type="scientific">Polychaeton citri CBS 116435</name>
    <dbReference type="NCBI Taxonomy" id="1314669"/>
    <lineage>
        <taxon>Eukaryota</taxon>
        <taxon>Fungi</taxon>
        <taxon>Dikarya</taxon>
        <taxon>Ascomycota</taxon>
        <taxon>Pezizomycotina</taxon>
        <taxon>Dothideomycetes</taxon>
        <taxon>Dothideomycetidae</taxon>
        <taxon>Capnodiales</taxon>
        <taxon>Capnodiaceae</taxon>
        <taxon>Polychaeton</taxon>
    </lineage>
</organism>
<dbReference type="Pfam" id="PF26146">
    <property type="entry name" value="PI-PLC_X"/>
    <property type="match status" value="1"/>
</dbReference>
<dbReference type="GO" id="GO:0008081">
    <property type="term" value="F:phosphoric diester hydrolase activity"/>
    <property type="evidence" value="ECO:0007669"/>
    <property type="project" value="InterPro"/>
</dbReference>
<reference evidence="3" key="1">
    <citation type="journal article" date="2020" name="Stud. Mycol.">
        <title>101 Dothideomycetes genomes: a test case for predicting lifestyles and emergence of pathogens.</title>
        <authorList>
            <person name="Haridas S."/>
            <person name="Albert R."/>
            <person name="Binder M."/>
            <person name="Bloem J."/>
            <person name="Labutti K."/>
            <person name="Salamov A."/>
            <person name="Andreopoulos B."/>
            <person name="Baker S."/>
            <person name="Barry K."/>
            <person name="Bills G."/>
            <person name="Bluhm B."/>
            <person name="Cannon C."/>
            <person name="Castanera R."/>
            <person name="Culley D."/>
            <person name="Daum C."/>
            <person name="Ezra D."/>
            <person name="Gonzalez J."/>
            <person name="Henrissat B."/>
            <person name="Kuo A."/>
            <person name="Liang C."/>
            <person name="Lipzen A."/>
            <person name="Lutzoni F."/>
            <person name="Magnuson J."/>
            <person name="Mondo S."/>
            <person name="Nolan M."/>
            <person name="Ohm R."/>
            <person name="Pangilinan J."/>
            <person name="Park H.-J."/>
            <person name="Ramirez L."/>
            <person name="Alfaro M."/>
            <person name="Sun H."/>
            <person name="Tritt A."/>
            <person name="Yoshinaga Y."/>
            <person name="Zwiers L.-H."/>
            <person name="Turgeon B."/>
            <person name="Goodwin S."/>
            <person name="Spatafora J."/>
            <person name="Crous P."/>
            <person name="Grigoriev I."/>
        </authorList>
    </citation>
    <scope>NUCLEOTIDE SEQUENCE</scope>
    <source>
        <strain evidence="3">CBS 116435</strain>
    </source>
</reference>
<dbReference type="AlphaFoldDB" id="A0A9P4Q9Z8"/>
<dbReference type="InterPro" id="IPR051057">
    <property type="entry name" value="PI-PLC_domain"/>
</dbReference>
<dbReference type="InterPro" id="IPR017946">
    <property type="entry name" value="PLC-like_Pdiesterase_TIM-brl"/>
</dbReference>
<keyword evidence="4" id="KW-1185">Reference proteome</keyword>
<dbReference type="SUPFAM" id="SSF51695">
    <property type="entry name" value="PLC-like phosphodiesterases"/>
    <property type="match status" value="1"/>
</dbReference>
<proteinExistence type="predicted"/>
<dbReference type="Proteomes" id="UP000799441">
    <property type="component" value="Unassembled WGS sequence"/>
</dbReference>
<feature type="chain" id="PRO_5040146945" description="PLC-like phosphodiesterase" evidence="2">
    <location>
        <begin position="19"/>
        <end position="457"/>
    </location>
</feature>
<accession>A0A9P4Q9Z8</accession>
<dbReference type="Gene3D" id="3.20.20.190">
    <property type="entry name" value="Phosphatidylinositol (PI) phosphodiesterase"/>
    <property type="match status" value="1"/>
</dbReference>
<name>A0A9P4Q9Z8_9PEZI</name>
<dbReference type="GO" id="GO:0006629">
    <property type="term" value="P:lipid metabolic process"/>
    <property type="evidence" value="ECO:0007669"/>
    <property type="project" value="InterPro"/>
</dbReference>
<keyword evidence="2" id="KW-0732">Signal</keyword>
<feature type="signal peptide" evidence="2">
    <location>
        <begin position="1"/>
        <end position="18"/>
    </location>
</feature>